<feature type="region of interest" description="Disordered" evidence="1">
    <location>
        <begin position="1"/>
        <end position="22"/>
    </location>
</feature>
<dbReference type="AlphaFoldDB" id="A0A926DE70"/>
<protein>
    <submittedName>
        <fullName evidence="2">Uncharacterized protein</fullName>
    </submittedName>
</protein>
<gene>
    <name evidence="2" type="ORF">H8695_07215</name>
</gene>
<name>A0A926DE70_9FIRM</name>
<proteinExistence type="predicted"/>
<dbReference type="EMBL" id="JACRSP010000003">
    <property type="protein sequence ID" value="MBC8536473.1"/>
    <property type="molecule type" value="Genomic_DNA"/>
</dbReference>
<reference evidence="2" key="1">
    <citation type="submission" date="2020-08" db="EMBL/GenBank/DDBJ databases">
        <title>Genome public.</title>
        <authorList>
            <person name="Liu C."/>
            <person name="Sun Q."/>
        </authorList>
    </citation>
    <scope>NUCLEOTIDE SEQUENCE</scope>
    <source>
        <strain evidence="2">BX7</strain>
    </source>
</reference>
<accession>A0A926DE70</accession>
<dbReference type="Proteomes" id="UP000620366">
    <property type="component" value="Unassembled WGS sequence"/>
</dbReference>
<keyword evidence="3" id="KW-1185">Reference proteome</keyword>
<evidence type="ECO:0000256" key="1">
    <source>
        <dbReference type="SAM" id="MobiDB-lite"/>
    </source>
</evidence>
<evidence type="ECO:0000313" key="3">
    <source>
        <dbReference type="Proteomes" id="UP000620366"/>
    </source>
</evidence>
<organism evidence="2 3">
    <name type="scientific">Feifania hominis</name>
    <dbReference type="NCBI Taxonomy" id="2763660"/>
    <lineage>
        <taxon>Bacteria</taxon>
        <taxon>Bacillati</taxon>
        <taxon>Bacillota</taxon>
        <taxon>Clostridia</taxon>
        <taxon>Eubacteriales</taxon>
        <taxon>Feifaniaceae</taxon>
        <taxon>Feifania</taxon>
    </lineage>
</organism>
<sequence length="172" mass="19208">MILPPQGRGFANTKATAKPNPSKANLRRFAMIEVTAKSLPPLLGAKARRVQSALFRWQTKDNKQQGRGFATPKGFAGPRPCFRNKRSNFMCACEKSYTYCNIYKSFNKIDLKTLAEIERFSQGTFLLWITAPIFFVFKTGALRVGGLAKPRLCGGEVFGTPNGEMLLSHVRK</sequence>
<evidence type="ECO:0000313" key="2">
    <source>
        <dbReference type="EMBL" id="MBC8536473.1"/>
    </source>
</evidence>
<comment type="caution">
    <text evidence="2">The sequence shown here is derived from an EMBL/GenBank/DDBJ whole genome shotgun (WGS) entry which is preliminary data.</text>
</comment>